<dbReference type="AlphaFoldDB" id="A0AA38LPW8"/>
<evidence type="ECO:0000313" key="5">
    <source>
        <dbReference type="Proteomes" id="UP000824469"/>
    </source>
</evidence>
<dbReference type="Pfam" id="PF03000">
    <property type="entry name" value="NPH3"/>
    <property type="match status" value="3"/>
</dbReference>
<dbReference type="PROSITE" id="PS51649">
    <property type="entry name" value="NPH3"/>
    <property type="match status" value="1"/>
</dbReference>
<protein>
    <recommendedName>
        <fullName evidence="3">NPH3 domain-containing protein</fullName>
    </recommendedName>
</protein>
<dbReference type="InterPro" id="IPR027356">
    <property type="entry name" value="NPH3_dom"/>
</dbReference>
<reference evidence="4 5" key="1">
    <citation type="journal article" date="2021" name="Nat. Plants">
        <title>The Taxus genome provides insights into paclitaxel biosynthesis.</title>
        <authorList>
            <person name="Xiong X."/>
            <person name="Gou J."/>
            <person name="Liao Q."/>
            <person name="Li Y."/>
            <person name="Zhou Q."/>
            <person name="Bi G."/>
            <person name="Li C."/>
            <person name="Du R."/>
            <person name="Wang X."/>
            <person name="Sun T."/>
            <person name="Guo L."/>
            <person name="Liang H."/>
            <person name="Lu P."/>
            <person name="Wu Y."/>
            <person name="Zhang Z."/>
            <person name="Ro D.K."/>
            <person name="Shang Y."/>
            <person name="Huang S."/>
            <person name="Yan J."/>
        </authorList>
    </citation>
    <scope>NUCLEOTIDE SEQUENCE [LARGE SCALE GENOMIC DNA]</scope>
    <source>
        <strain evidence="4">Ta-2019</strain>
    </source>
</reference>
<evidence type="ECO:0000256" key="2">
    <source>
        <dbReference type="ARBA" id="ARBA00022786"/>
    </source>
</evidence>
<gene>
    <name evidence="4" type="ORF">KI387_003687</name>
</gene>
<accession>A0AA38LPW8</accession>
<dbReference type="Proteomes" id="UP000824469">
    <property type="component" value="Unassembled WGS sequence"/>
</dbReference>
<feature type="domain" description="NPH3" evidence="3">
    <location>
        <begin position="274"/>
        <end position="325"/>
    </location>
</feature>
<keyword evidence="2" id="KW-0833">Ubl conjugation pathway</keyword>
<sequence length="363" mass="40686">MFAQTADEDQLFYLLFPDLPGGAEAFELVAKFCYGLDPSISVYNVAMIRCAAHYLEMDECGLDTLAQAYFNQLVLPNPANAIAVLRTCDTLLPLADELQIVNKCIEKIVSAACSELMSIGWDSEEQKGIEESWVQKFAQVRMDFFQRIVSGMKSKGMQEDIISGALMHYAHNSLDGLSQKRRQQRTAITVDASAQCRMELESRLAMSLDRATSHDLLVLSFSHTGEALFDVEIVQRVVTNFLAFTLDESASLYGSDEAEEMGMYYNSNGIAMEKAHPSATDGERNKLCKLMDCQKLSADACMHAAKNQRLPLHVVVQVLYFEQLRLRDEMQSGSIKRSRNRCETFAGDEQGIFECDELVKGWV</sequence>
<evidence type="ECO:0000259" key="3">
    <source>
        <dbReference type="PROSITE" id="PS51649"/>
    </source>
</evidence>
<keyword evidence="5" id="KW-1185">Reference proteome</keyword>
<dbReference type="EMBL" id="JAHRHJ020000001">
    <property type="protein sequence ID" value="KAH9331579.1"/>
    <property type="molecule type" value="Genomic_DNA"/>
</dbReference>
<dbReference type="InterPro" id="IPR043454">
    <property type="entry name" value="NPH3/RPT2-like"/>
</dbReference>
<dbReference type="InterPro" id="IPR011333">
    <property type="entry name" value="SKP1/BTB/POZ_sf"/>
</dbReference>
<evidence type="ECO:0000256" key="1">
    <source>
        <dbReference type="ARBA" id="ARBA00004906"/>
    </source>
</evidence>
<proteinExistence type="predicted"/>
<comment type="pathway">
    <text evidence="1">Protein modification; protein ubiquitination.</text>
</comment>
<evidence type="ECO:0000313" key="4">
    <source>
        <dbReference type="EMBL" id="KAH9331579.1"/>
    </source>
</evidence>
<name>A0AA38LPW8_TAXCH</name>
<organism evidence="4 5">
    <name type="scientific">Taxus chinensis</name>
    <name type="common">Chinese yew</name>
    <name type="synonym">Taxus wallichiana var. chinensis</name>
    <dbReference type="NCBI Taxonomy" id="29808"/>
    <lineage>
        <taxon>Eukaryota</taxon>
        <taxon>Viridiplantae</taxon>
        <taxon>Streptophyta</taxon>
        <taxon>Embryophyta</taxon>
        <taxon>Tracheophyta</taxon>
        <taxon>Spermatophyta</taxon>
        <taxon>Pinopsida</taxon>
        <taxon>Pinidae</taxon>
        <taxon>Conifers II</taxon>
        <taxon>Cupressales</taxon>
        <taxon>Taxaceae</taxon>
        <taxon>Taxus</taxon>
    </lineage>
</organism>
<comment type="caution">
    <text evidence="4">The sequence shown here is derived from an EMBL/GenBank/DDBJ whole genome shotgun (WGS) entry which is preliminary data.</text>
</comment>
<dbReference type="PANTHER" id="PTHR32370">
    <property type="entry name" value="OS12G0117600 PROTEIN"/>
    <property type="match status" value="1"/>
</dbReference>
<dbReference type="SUPFAM" id="SSF54695">
    <property type="entry name" value="POZ domain"/>
    <property type="match status" value="1"/>
</dbReference>